<gene>
    <name evidence="2" type="ORF">KIN20_020411</name>
</gene>
<protein>
    <submittedName>
        <fullName evidence="2">Uncharacterized protein</fullName>
    </submittedName>
</protein>
<organism evidence="2 3">
    <name type="scientific">Parelaphostrongylus tenuis</name>
    <name type="common">Meningeal worm</name>
    <dbReference type="NCBI Taxonomy" id="148309"/>
    <lineage>
        <taxon>Eukaryota</taxon>
        <taxon>Metazoa</taxon>
        <taxon>Ecdysozoa</taxon>
        <taxon>Nematoda</taxon>
        <taxon>Chromadorea</taxon>
        <taxon>Rhabditida</taxon>
        <taxon>Rhabditina</taxon>
        <taxon>Rhabditomorpha</taxon>
        <taxon>Strongyloidea</taxon>
        <taxon>Metastrongylidae</taxon>
        <taxon>Parelaphostrongylus</taxon>
    </lineage>
</organism>
<reference evidence="2" key="1">
    <citation type="submission" date="2021-06" db="EMBL/GenBank/DDBJ databases">
        <title>Parelaphostrongylus tenuis whole genome reference sequence.</title>
        <authorList>
            <person name="Garwood T.J."/>
            <person name="Larsen P.A."/>
            <person name="Fountain-Jones N.M."/>
            <person name="Garbe J.R."/>
            <person name="Macchietto M.G."/>
            <person name="Kania S.A."/>
            <person name="Gerhold R.W."/>
            <person name="Richards J.E."/>
            <person name="Wolf T.M."/>
        </authorList>
    </citation>
    <scope>NUCLEOTIDE SEQUENCE</scope>
    <source>
        <strain evidence="2">MNPRO001-30</strain>
        <tissue evidence="2">Meninges</tissue>
    </source>
</reference>
<feature type="region of interest" description="Disordered" evidence="1">
    <location>
        <begin position="1"/>
        <end position="25"/>
    </location>
</feature>
<proteinExistence type="predicted"/>
<accession>A0AAD5QTG5</accession>
<evidence type="ECO:0000256" key="1">
    <source>
        <dbReference type="SAM" id="MobiDB-lite"/>
    </source>
</evidence>
<comment type="caution">
    <text evidence="2">The sequence shown here is derived from an EMBL/GenBank/DDBJ whole genome shotgun (WGS) entry which is preliminary data.</text>
</comment>
<evidence type="ECO:0000313" key="2">
    <source>
        <dbReference type="EMBL" id="KAJ1361212.1"/>
    </source>
</evidence>
<dbReference type="AlphaFoldDB" id="A0AAD5QTG5"/>
<evidence type="ECO:0000313" key="3">
    <source>
        <dbReference type="Proteomes" id="UP001196413"/>
    </source>
</evidence>
<dbReference type="EMBL" id="JAHQIW010004134">
    <property type="protein sequence ID" value="KAJ1361212.1"/>
    <property type="molecule type" value="Genomic_DNA"/>
</dbReference>
<sequence length="156" mass="18502">MDEMMKRMNTHNNGVKERVDKQTVDDKHLANNRKSIQMQHITCLQTRNDSENYYRRAHLRAYLSLDRTQQPVSDDSPESSTMSSLPIPLRDIERVLPIHLRVYFKEEGKTKRAMVEYEVKNNEKLIDMLSMMLRKLRILKGKTFYHKRSASMVAFN</sequence>
<keyword evidence="3" id="KW-1185">Reference proteome</keyword>
<feature type="compositionally biased region" description="Basic and acidic residues" evidence="1">
    <location>
        <begin position="14"/>
        <end position="25"/>
    </location>
</feature>
<dbReference type="Proteomes" id="UP001196413">
    <property type="component" value="Unassembled WGS sequence"/>
</dbReference>
<name>A0AAD5QTG5_PARTN</name>